<keyword evidence="2" id="KW-1185">Reference proteome</keyword>
<comment type="caution">
    <text evidence="1">The sequence shown here is derived from an EMBL/GenBank/DDBJ whole genome shotgun (WGS) entry which is preliminary data.</text>
</comment>
<dbReference type="Proteomes" id="UP001157418">
    <property type="component" value="Unassembled WGS sequence"/>
</dbReference>
<proteinExistence type="predicted"/>
<dbReference type="AlphaFoldDB" id="A0AAU9LF55"/>
<organism evidence="1 2">
    <name type="scientific">Lactuca virosa</name>
    <dbReference type="NCBI Taxonomy" id="75947"/>
    <lineage>
        <taxon>Eukaryota</taxon>
        <taxon>Viridiplantae</taxon>
        <taxon>Streptophyta</taxon>
        <taxon>Embryophyta</taxon>
        <taxon>Tracheophyta</taxon>
        <taxon>Spermatophyta</taxon>
        <taxon>Magnoliopsida</taxon>
        <taxon>eudicotyledons</taxon>
        <taxon>Gunneridae</taxon>
        <taxon>Pentapetalae</taxon>
        <taxon>asterids</taxon>
        <taxon>campanulids</taxon>
        <taxon>Asterales</taxon>
        <taxon>Asteraceae</taxon>
        <taxon>Cichorioideae</taxon>
        <taxon>Cichorieae</taxon>
        <taxon>Lactucinae</taxon>
        <taxon>Lactuca</taxon>
    </lineage>
</organism>
<evidence type="ECO:0000313" key="1">
    <source>
        <dbReference type="EMBL" id="CAH1413406.1"/>
    </source>
</evidence>
<reference evidence="1 2" key="1">
    <citation type="submission" date="2022-01" db="EMBL/GenBank/DDBJ databases">
        <authorList>
            <person name="Xiong W."/>
            <person name="Schranz E."/>
        </authorList>
    </citation>
    <scope>NUCLEOTIDE SEQUENCE [LARGE SCALE GENOMIC DNA]</scope>
</reference>
<sequence length="83" mass="10164">MRNLKDFCSERGWAHHKLKNTVAIAMHKLFMVTENQYAACYALRDVRRRWFHCRLAHRRFHCFFFSSICSTLQIDLDIIRNWM</sequence>
<dbReference type="EMBL" id="CAKMRJ010000001">
    <property type="protein sequence ID" value="CAH1413406.1"/>
    <property type="molecule type" value="Genomic_DNA"/>
</dbReference>
<evidence type="ECO:0000313" key="2">
    <source>
        <dbReference type="Proteomes" id="UP001157418"/>
    </source>
</evidence>
<gene>
    <name evidence="1" type="ORF">LVIROSA_LOCUS1369</name>
</gene>
<accession>A0AAU9LF55</accession>
<protein>
    <submittedName>
        <fullName evidence="1">Uncharacterized protein</fullName>
    </submittedName>
</protein>
<name>A0AAU9LF55_9ASTR</name>